<protein>
    <submittedName>
        <fullName evidence="3">Helix-turn-helix transcriptional regulator</fullName>
    </submittedName>
</protein>
<dbReference type="Gene3D" id="1.10.260.40">
    <property type="entry name" value="lambda repressor-like DNA-binding domains"/>
    <property type="match status" value="1"/>
</dbReference>
<comment type="caution">
    <text evidence="3">The sequence shown here is derived from an EMBL/GenBank/DDBJ whole genome shotgun (WGS) entry which is preliminary data.</text>
</comment>
<dbReference type="PROSITE" id="PS50943">
    <property type="entry name" value="HTH_CROC1"/>
    <property type="match status" value="1"/>
</dbReference>
<evidence type="ECO:0000313" key="3">
    <source>
        <dbReference type="EMBL" id="MCC2212385.1"/>
    </source>
</evidence>
<gene>
    <name evidence="3" type="ORF">LKD34_02535</name>
</gene>
<evidence type="ECO:0000313" key="4">
    <source>
        <dbReference type="Proteomes" id="UP001199236"/>
    </source>
</evidence>
<name>A0ABS8FCY8_9FIRM</name>
<proteinExistence type="predicted"/>
<accession>A0ABS8FCY8</accession>
<organism evidence="3 4">
    <name type="scientific">Faecalibacterium hominis</name>
    <name type="common">ex Afrizal et al. 2022</name>
    <dbReference type="NCBI Taxonomy" id="2881265"/>
    <lineage>
        <taxon>Bacteria</taxon>
        <taxon>Bacillati</taxon>
        <taxon>Bacillota</taxon>
        <taxon>Clostridia</taxon>
        <taxon>Eubacteriales</taxon>
        <taxon>Oscillospiraceae</taxon>
        <taxon>Faecalibacterium</taxon>
    </lineage>
</organism>
<feature type="region of interest" description="Disordered" evidence="1">
    <location>
        <begin position="119"/>
        <end position="155"/>
    </location>
</feature>
<evidence type="ECO:0000256" key="1">
    <source>
        <dbReference type="SAM" id="MobiDB-lite"/>
    </source>
</evidence>
<dbReference type="SUPFAM" id="SSF47413">
    <property type="entry name" value="lambda repressor-like DNA-binding domains"/>
    <property type="match status" value="1"/>
</dbReference>
<dbReference type="EMBL" id="JAJEQO010000002">
    <property type="protein sequence ID" value="MCC2212385.1"/>
    <property type="molecule type" value="Genomic_DNA"/>
</dbReference>
<dbReference type="CDD" id="cd00093">
    <property type="entry name" value="HTH_XRE"/>
    <property type="match status" value="1"/>
</dbReference>
<dbReference type="Pfam" id="PF01381">
    <property type="entry name" value="HTH_3"/>
    <property type="match status" value="1"/>
</dbReference>
<evidence type="ECO:0000259" key="2">
    <source>
        <dbReference type="PROSITE" id="PS50943"/>
    </source>
</evidence>
<dbReference type="RefSeq" id="WP_227622162.1">
    <property type="nucleotide sequence ID" value="NZ_JAJEQO010000002.1"/>
</dbReference>
<dbReference type="InterPro" id="IPR010982">
    <property type="entry name" value="Lambda_DNA-bd_dom_sf"/>
</dbReference>
<sequence length="155" mass="17424">METYENIDKELAKRGLSRRKLASAVGIPPSTFQSMMERKRGITLELLKRISDFLGVSIYSLAGFDLASEAVTDEINQNQKEIKLLENFRNLNSKGQTVAVERIRELVQIPAYQRLLTSPELEPDMSYDDPFNLKVPGLPTQDAPSAPDDKDPAEK</sequence>
<dbReference type="InterPro" id="IPR001387">
    <property type="entry name" value="Cro/C1-type_HTH"/>
</dbReference>
<keyword evidence="4" id="KW-1185">Reference proteome</keyword>
<dbReference type="SMART" id="SM00530">
    <property type="entry name" value="HTH_XRE"/>
    <property type="match status" value="1"/>
</dbReference>
<reference evidence="3 4" key="1">
    <citation type="submission" date="2021-10" db="EMBL/GenBank/DDBJ databases">
        <title>Anaerobic single-cell dispensing facilitates the cultivation of human gut bacteria.</title>
        <authorList>
            <person name="Afrizal A."/>
        </authorList>
    </citation>
    <scope>NUCLEOTIDE SEQUENCE [LARGE SCALE GENOMIC DNA]</scope>
    <source>
        <strain evidence="3 4">CLA-AA-H223</strain>
    </source>
</reference>
<feature type="domain" description="HTH cro/C1-type" evidence="2">
    <location>
        <begin position="7"/>
        <end position="61"/>
    </location>
</feature>
<dbReference type="Proteomes" id="UP001199236">
    <property type="component" value="Unassembled WGS sequence"/>
</dbReference>